<gene>
    <name evidence="2" type="ORF">G5I_01481</name>
</gene>
<feature type="domain" description="DUF4817" evidence="1">
    <location>
        <begin position="408"/>
        <end position="445"/>
    </location>
</feature>
<name>F4W7R0_ACREC</name>
<keyword evidence="3" id="KW-1185">Reference proteome</keyword>
<dbReference type="OrthoDB" id="7698480at2759"/>
<protein>
    <recommendedName>
        <fullName evidence="1">DUF4817 domain-containing protein</fullName>
    </recommendedName>
</protein>
<evidence type="ECO:0000313" key="2">
    <source>
        <dbReference type="EMBL" id="EGI69766.1"/>
    </source>
</evidence>
<dbReference type="InterPro" id="IPR032135">
    <property type="entry name" value="DUF4817"/>
</dbReference>
<dbReference type="Pfam" id="PF16087">
    <property type="entry name" value="DUF4817"/>
    <property type="match status" value="1"/>
</dbReference>
<dbReference type="AlphaFoldDB" id="F4W7R0"/>
<evidence type="ECO:0000259" key="1">
    <source>
        <dbReference type="Pfam" id="PF16087"/>
    </source>
</evidence>
<proteinExistence type="predicted"/>
<dbReference type="Proteomes" id="UP000007755">
    <property type="component" value="Unassembled WGS sequence"/>
</dbReference>
<sequence length="533" mass="60730">MSRIGTAATQHPIAADAAAIAATSHSAAGTSATTAAADPASTLKCLGHHRRPRHLVNIPLLLVEILPRFERQQQFMSAMISQGDLHVTRWTNVDSNFQKFVARSRQIVTSAHLSMLILYDLYFDGIDDVDDEHVGDFNAFSPGYSQYLAFSFGGRLGGLGDNGQHGNYERVEHELLEQCGQVATLVECFSWLQRCDECIEQLEELCCAKRPRLIIGYRQSAVARIARLTGAKLELERRFVHIGSEYASDEYASDNERSLVWREIDAAFESHIFIITKNSEIYRCTDMRECWSKRQLRIQRNRKSCAARQRVLLEVTQNHDRDNIVIKIKCRCSSHQIPVNAWLVPIESRNYFRHGKLFFVAFREIRIWFLSLISPTSQYLGYTRISKVRDSYQTENLPKCARWVHLLCCVAETVRILKRNMGRDRAPTEGAIRKLVRKVREKGMLVDDRSGPRARTVRTPENIEAVAQILVVLELIRSVLQVMGSTFINEGKYFHNNSLEGMIAACFLYSDALEIHVLVSDLAVKRRAVVKEK</sequence>
<reference evidence="2" key="1">
    <citation type="submission" date="2011-02" db="EMBL/GenBank/DDBJ databases">
        <title>The genome of the leaf-cutting ant Acromyrmex echinatior suggests key adaptations to social evolution and fungus farming.</title>
        <authorList>
            <person name="Nygaard S."/>
            <person name="Zhang G."/>
        </authorList>
    </citation>
    <scope>NUCLEOTIDE SEQUENCE</scope>
</reference>
<evidence type="ECO:0000313" key="3">
    <source>
        <dbReference type="Proteomes" id="UP000007755"/>
    </source>
</evidence>
<dbReference type="InParanoid" id="F4W7R0"/>
<accession>F4W7R0</accession>
<organism evidence="3">
    <name type="scientific">Acromyrmex echinatior</name>
    <name type="common">Panamanian leafcutter ant</name>
    <name type="synonym">Acromyrmex octospinosus echinatior</name>
    <dbReference type="NCBI Taxonomy" id="103372"/>
    <lineage>
        <taxon>Eukaryota</taxon>
        <taxon>Metazoa</taxon>
        <taxon>Ecdysozoa</taxon>
        <taxon>Arthropoda</taxon>
        <taxon>Hexapoda</taxon>
        <taxon>Insecta</taxon>
        <taxon>Pterygota</taxon>
        <taxon>Neoptera</taxon>
        <taxon>Endopterygota</taxon>
        <taxon>Hymenoptera</taxon>
        <taxon>Apocrita</taxon>
        <taxon>Aculeata</taxon>
        <taxon>Formicoidea</taxon>
        <taxon>Formicidae</taxon>
        <taxon>Myrmicinae</taxon>
        <taxon>Acromyrmex</taxon>
    </lineage>
</organism>
<dbReference type="EMBL" id="GL887862">
    <property type="protein sequence ID" value="EGI69766.1"/>
    <property type="molecule type" value="Genomic_DNA"/>
</dbReference>